<dbReference type="InterPro" id="IPR035595">
    <property type="entry name" value="UDP_glycos_trans_CS"/>
</dbReference>
<comment type="similarity">
    <text evidence="1 4">Belongs to the UDP-glycosyltransferase family.</text>
</comment>
<keyword evidence="3 4" id="KW-0808">Transferase</keyword>
<dbReference type="AlphaFoldDB" id="A0A0A1H7L0"/>
<dbReference type="PROSITE" id="PS00375">
    <property type="entry name" value="UDPGT"/>
    <property type="match status" value="1"/>
</dbReference>
<evidence type="ECO:0000256" key="5">
    <source>
        <dbReference type="RuleBase" id="RU362057"/>
    </source>
</evidence>
<evidence type="ECO:0000313" key="6">
    <source>
        <dbReference type="EMBL" id="BAP90363.1"/>
    </source>
</evidence>
<dbReference type="EC" id="2.4.1.-" evidence="5"/>
<keyword evidence="2 4" id="KW-0328">Glycosyltransferase</keyword>
<protein>
    <recommendedName>
        <fullName evidence="5">Glycosyltransferase</fullName>
        <ecNumber evidence="5">2.4.1.-</ecNumber>
    </recommendedName>
</protein>
<dbReference type="PANTHER" id="PTHR48047:SF61">
    <property type="entry name" value="OS04G0273600 PROTEIN"/>
    <property type="match status" value="1"/>
</dbReference>
<evidence type="ECO:0000256" key="2">
    <source>
        <dbReference type="ARBA" id="ARBA00022676"/>
    </source>
</evidence>
<proteinExistence type="evidence at transcript level"/>
<organism evidence="6">
    <name type="scientific">Fagopyrum esculentum</name>
    <name type="common">Common buckwheat</name>
    <name type="synonym">Polygonum fagopyrum</name>
    <dbReference type="NCBI Taxonomy" id="3617"/>
    <lineage>
        <taxon>Eukaryota</taxon>
        <taxon>Viridiplantae</taxon>
        <taxon>Streptophyta</taxon>
        <taxon>Embryophyta</taxon>
        <taxon>Tracheophyta</taxon>
        <taxon>Spermatophyta</taxon>
        <taxon>Magnoliopsida</taxon>
        <taxon>eudicotyledons</taxon>
        <taxon>Gunneridae</taxon>
        <taxon>Pentapetalae</taxon>
        <taxon>Caryophyllales</taxon>
        <taxon>Polygonaceae</taxon>
        <taxon>Polygonoideae</taxon>
        <taxon>Fagopyreae</taxon>
        <taxon>Fagopyrum</taxon>
    </lineage>
</organism>
<dbReference type="FunFam" id="3.40.50.2000:FF:000103">
    <property type="entry name" value="Glycosyltransferase"/>
    <property type="match status" value="1"/>
</dbReference>
<accession>A0A0A1H7L0</accession>
<name>A0A0A1H7L0_FAGES</name>
<dbReference type="InterPro" id="IPR002213">
    <property type="entry name" value="UDP_glucos_trans"/>
</dbReference>
<dbReference type="Gene3D" id="3.40.50.2000">
    <property type="entry name" value="Glycogen Phosphorylase B"/>
    <property type="match status" value="2"/>
</dbReference>
<dbReference type="CDD" id="cd03784">
    <property type="entry name" value="GT1_Gtf-like"/>
    <property type="match status" value="1"/>
</dbReference>
<evidence type="ECO:0000256" key="3">
    <source>
        <dbReference type="ARBA" id="ARBA00022679"/>
    </source>
</evidence>
<dbReference type="FunFam" id="3.40.50.2000:FF:000064">
    <property type="entry name" value="Glycosyltransferase"/>
    <property type="match status" value="1"/>
</dbReference>
<dbReference type="PANTHER" id="PTHR48047">
    <property type="entry name" value="GLYCOSYLTRANSFERASE"/>
    <property type="match status" value="1"/>
</dbReference>
<dbReference type="GO" id="GO:0035251">
    <property type="term" value="F:UDP-glucosyltransferase activity"/>
    <property type="evidence" value="ECO:0007669"/>
    <property type="project" value="TreeGrafter"/>
</dbReference>
<gene>
    <name evidence="6" type="primary">FeGT2</name>
</gene>
<evidence type="ECO:0000256" key="1">
    <source>
        <dbReference type="ARBA" id="ARBA00009995"/>
    </source>
</evidence>
<evidence type="ECO:0000256" key="4">
    <source>
        <dbReference type="RuleBase" id="RU003718"/>
    </source>
</evidence>
<dbReference type="Pfam" id="PF00201">
    <property type="entry name" value="UDPGT"/>
    <property type="match status" value="1"/>
</dbReference>
<dbReference type="EMBL" id="AB909378">
    <property type="protein sequence ID" value="BAP90363.1"/>
    <property type="molecule type" value="mRNA"/>
</dbReference>
<dbReference type="SUPFAM" id="SSF53756">
    <property type="entry name" value="UDP-Glycosyltransferase/glycogen phosphorylase"/>
    <property type="match status" value="1"/>
</dbReference>
<reference evidence="6" key="1">
    <citation type="journal article" date="2014" name="Plant J.">
        <title>Purification, molecular cloning and functional characterization of flavonoid C-glucosyltransferases from Fagopyrum esculentum M. (buckwheat) cotyledon.</title>
        <authorList>
            <person name="Nagatomo Y."/>
            <person name="Usui S."/>
            <person name="Ito T."/>
            <person name="Kato A."/>
            <person name="Shimosaka M."/>
            <person name="Taguchi G."/>
        </authorList>
    </citation>
    <scope>NUCLEOTIDE SEQUENCE</scope>
</reference>
<sequence>MEKERRQHVLIFPFMAQGHIIPFLALALEIEKRNNYQITFINTPLNINKLRSSLPPDSTIRLRSIPFDSTRHGLPPNTENTDALPYNLIFRLMEASFTLESDLRTLLEQIVHQPEETHPLCIITDMFFAWVGRVAHQFGIYHAIFSGTSAFGLACYYSLWSTVPNWKVHTSPEFFEMEDFPEGGKIHITQMPPSMASADGKDPWSIFQRKMCAEYFNIDAILFNTVDELDRIGLDYFRRKLRRPAWAIGPILNQDRVNNDGGSCKTWLDSKSPRSVIYVCFGSQNTLTGSQMMEMAMALEESGRFFIWVVRPPLGKEFADEMTTEDWLPAGFEKRVEGRGLIVRKWAPQVEILSHGSTGAFISHCGWNSTLEAISYGVPIISWPMAGEQFFNVKLLEGELGICVELGRGNGCEVECRDIMRKIEMVMGEDEGAKKVRLRASEVRKIIADAKRDEEEYKGSSLRAIDEFFVTAIARRDINQNNSQV</sequence>